<evidence type="ECO:0000313" key="19">
    <source>
        <dbReference type="Proteomes" id="UP000312594"/>
    </source>
</evidence>
<dbReference type="EMBL" id="WPOM01000015">
    <property type="protein sequence ID" value="MVN33288.1"/>
    <property type="molecule type" value="Genomic_DNA"/>
</dbReference>
<organism evidence="10 18">
    <name type="scientific">Eggerthella lenta</name>
    <name type="common">Eubacterium lentum</name>
    <dbReference type="NCBI Taxonomy" id="84112"/>
    <lineage>
        <taxon>Bacteria</taxon>
        <taxon>Bacillati</taxon>
        <taxon>Actinomycetota</taxon>
        <taxon>Coriobacteriia</taxon>
        <taxon>Eggerthellales</taxon>
        <taxon>Eggerthellaceae</taxon>
        <taxon>Eggerthella</taxon>
    </lineage>
</organism>
<evidence type="ECO:0000256" key="1">
    <source>
        <dbReference type="ARBA" id="ARBA00004127"/>
    </source>
</evidence>
<gene>
    <name evidence="8" type="primary">rnfE</name>
    <name evidence="13" type="ORF">C1853_13880</name>
    <name evidence="12" type="ORF">C1871_04780</name>
    <name evidence="11" type="ORF">C1872_07135</name>
    <name evidence="10" type="ORF">C1875_10855</name>
    <name evidence="14" type="ORF">FIC87_05050</name>
    <name evidence="9" type="ORF">GO726_08925</name>
</gene>
<dbReference type="PANTHER" id="PTHR30586:SF0">
    <property type="entry name" value="ION-TRANSLOCATING OXIDOREDUCTASE COMPLEX SUBUNIT E"/>
    <property type="match status" value="1"/>
</dbReference>
<evidence type="ECO:0000313" key="11">
    <source>
        <dbReference type="EMBL" id="RDB79939.1"/>
    </source>
</evidence>
<dbReference type="Proteomes" id="UP000312594">
    <property type="component" value="Unassembled WGS sequence"/>
</dbReference>
<evidence type="ECO:0000313" key="18">
    <source>
        <dbReference type="Proteomes" id="UP000253970"/>
    </source>
</evidence>
<dbReference type="HAMAP" id="MF_00478">
    <property type="entry name" value="RsxE_RnfE"/>
    <property type="match status" value="1"/>
</dbReference>
<protein>
    <recommendedName>
        <fullName evidence="8">Ion-translocating oxidoreductase complex subunit E</fullName>
        <ecNumber evidence="8">7.-.-.-</ecNumber>
    </recommendedName>
    <alternativeName>
        <fullName evidence="8">Rnf electron transport complex subunit E</fullName>
    </alternativeName>
</protein>
<dbReference type="Proteomes" id="UP000253970">
    <property type="component" value="Unassembled WGS sequence"/>
</dbReference>
<evidence type="ECO:0000313" key="17">
    <source>
        <dbReference type="Proteomes" id="UP000253915"/>
    </source>
</evidence>
<evidence type="ECO:0000313" key="13">
    <source>
        <dbReference type="EMBL" id="RDC34644.1"/>
    </source>
</evidence>
<feature type="transmembrane region" description="Helical" evidence="8">
    <location>
        <begin position="133"/>
        <end position="154"/>
    </location>
</feature>
<dbReference type="Proteomes" id="UP000253752">
    <property type="component" value="Unassembled WGS sequence"/>
</dbReference>
<dbReference type="Proteomes" id="UP000253915">
    <property type="component" value="Unassembled WGS sequence"/>
</dbReference>
<keyword evidence="5 8" id="KW-0249">Electron transport</keyword>
<keyword evidence="7 8" id="KW-0472">Membrane</keyword>
<evidence type="ECO:0000256" key="8">
    <source>
        <dbReference type="HAMAP-Rule" id="MF_00478"/>
    </source>
</evidence>
<reference evidence="14" key="3">
    <citation type="submission" date="2019-06" db="EMBL/GenBank/DDBJ databases">
        <authorList>
            <person name="Bisanz J.E."/>
            <person name="Turnbaugh P.J."/>
        </authorList>
    </citation>
    <scope>NUCLEOTIDE SEQUENCE</scope>
    <source>
        <strain evidence="14">SECO-MT75m2</strain>
    </source>
</reference>
<evidence type="ECO:0000313" key="15">
    <source>
        <dbReference type="Proteomes" id="UP000253752"/>
    </source>
</evidence>
<evidence type="ECO:0000256" key="2">
    <source>
        <dbReference type="ARBA" id="ARBA00022448"/>
    </source>
</evidence>
<dbReference type="EMBL" id="VEVP01000008">
    <property type="protein sequence ID" value="TNU92473.1"/>
    <property type="molecule type" value="Genomic_DNA"/>
</dbReference>
<feature type="transmembrane region" description="Helical" evidence="8">
    <location>
        <begin position="103"/>
        <end position="121"/>
    </location>
</feature>
<dbReference type="NCBIfam" id="NF009070">
    <property type="entry name" value="PRK12405.1"/>
    <property type="match status" value="1"/>
</dbReference>
<evidence type="ECO:0000313" key="10">
    <source>
        <dbReference type="EMBL" id="RDB68852.1"/>
    </source>
</evidence>
<keyword evidence="2 8" id="KW-0813">Transport</keyword>
<comment type="subunit">
    <text evidence="8">The complex is composed of six subunits: RnfA, RnfB, RnfC, RnfD, RnfE and RnfG.</text>
</comment>
<sequence length="235" mass="24833">MAAIDQKPSALSVFSKGLLIENPTLRQMLGLCPTLAVTTAVTNGIGMGVATTFVLVCSGIVVSLLRNIIPTTMRLPAFITVIAGFVTIVMMVVEAYLPDLNQALGIYLPLIVVNCIVLGRAEVFASKHPVKDAALDGLGMGAGFTLTLVLMSAIRELLGAGTLLGFPILLGIVEPMTVFIMPPGGFAVLGVLIAISVVFEMRRKRRAGEPEDEAIASQEDVCASCQMCDLKEREA</sequence>
<dbReference type="RefSeq" id="WP_009306468.1">
    <property type="nucleotide sequence ID" value="NZ_AP025575.1"/>
</dbReference>
<keyword evidence="8" id="KW-1003">Cell membrane</keyword>
<evidence type="ECO:0000313" key="20">
    <source>
        <dbReference type="Proteomes" id="UP000436429"/>
    </source>
</evidence>
<evidence type="ECO:0000256" key="6">
    <source>
        <dbReference type="ARBA" id="ARBA00022989"/>
    </source>
</evidence>
<dbReference type="EMBL" id="PPUQ01000027">
    <property type="protein sequence ID" value="RDC34644.1"/>
    <property type="molecule type" value="Genomic_DNA"/>
</dbReference>
<evidence type="ECO:0000313" key="9">
    <source>
        <dbReference type="EMBL" id="MVN33288.1"/>
    </source>
</evidence>
<dbReference type="InterPro" id="IPR003667">
    <property type="entry name" value="NqrDE/RnfAE"/>
</dbReference>
<feature type="transmembrane region" description="Helical" evidence="8">
    <location>
        <begin position="45"/>
        <end position="65"/>
    </location>
</feature>
<keyword evidence="6 8" id="KW-1133">Transmembrane helix</keyword>
<comment type="subcellular location">
    <subcellularLocation>
        <location evidence="8">Cell membrane</location>
        <topology evidence="8">Multi-pass membrane protein</topology>
    </subcellularLocation>
    <subcellularLocation>
        <location evidence="1">Endomembrane system</location>
        <topology evidence="1">Multi-pass membrane protein</topology>
    </subcellularLocation>
</comment>
<dbReference type="InterPro" id="IPR010968">
    <property type="entry name" value="RnfE"/>
</dbReference>
<dbReference type="EMBL" id="PPTY01000005">
    <property type="protein sequence ID" value="RDB87157.1"/>
    <property type="molecule type" value="Genomic_DNA"/>
</dbReference>
<evidence type="ECO:0000256" key="7">
    <source>
        <dbReference type="ARBA" id="ARBA00023136"/>
    </source>
</evidence>
<proteinExistence type="inferred from homology"/>
<evidence type="ECO:0000313" key="14">
    <source>
        <dbReference type="EMBL" id="TNU92473.1"/>
    </source>
</evidence>
<dbReference type="GO" id="GO:0012505">
    <property type="term" value="C:endomembrane system"/>
    <property type="evidence" value="ECO:0007669"/>
    <property type="project" value="UniProtKB-SubCell"/>
</dbReference>
<dbReference type="PANTHER" id="PTHR30586">
    <property type="entry name" value="ELECTRON TRANSPORT COMPLEX PROTEIN RNFE"/>
    <property type="match status" value="1"/>
</dbReference>
<evidence type="ECO:0000256" key="5">
    <source>
        <dbReference type="ARBA" id="ARBA00022982"/>
    </source>
</evidence>
<dbReference type="PIRSF" id="PIRSF006102">
    <property type="entry name" value="NQR_DE"/>
    <property type="match status" value="1"/>
</dbReference>
<dbReference type="EC" id="7.-.-.-" evidence="8"/>
<comment type="caution">
    <text evidence="10">The sequence shown here is derived from an EMBL/GenBank/DDBJ whole genome shotgun (WGS) entry which is preliminary data.</text>
</comment>
<reference evidence="9 20" key="4">
    <citation type="submission" date="2019-11" db="EMBL/GenBank/DDBJ databases">
        <title>Whole genome shotgun sequencing (WGS) data from Adlercreutzia equolifaciens ResAG-91, Eggerthella lenta MRI-F36, MRI-F37, MRI-F40, ResAG-49, ResAG-88, ResAG-121, ResAG-145, and Gordonibacter sp. ResAG-5, ResAG-26, ResAG-43, ResAG-50, ResAG-59.</title>
        <authorList>
            <person name="Stoll D.A."/>
            <person name="Danylec N."/>
            <person name="Franz C.M.A.P."/>
            <person name="Huch M."/>
        </authorList>
    </citation>
    <scope>NUCLEOTIDE SEQUENCE [LARGE SCALE GENOMIC DNA]</scope>
    <source>
        <strain evidence="9 20">ResAG-88</strain>
    </source>
</reference>
<dbReference type="EMBL" id="PPTX01000009">
    <property type="protein sequence ID" value="RDB79939.1"/>
    <property type="molecule type" value="Genomic_DNA"/>
</dbReference>
<feature type="transmembrane region" description="Helical" evidence="8">
    <location>
        <begin position="77"/>
        <end position="97"/>
    </location>
</feature>
<reference evidence="15 16" key="2">
    <citation type="journal article" date="2018" name="Elife">
        <title>Discovery and characterization of a prevalent human gut bacterial enzyme sufficient for the inactivation of a family of plant toxins.</title>
        <authorList>
            <person name="Koppel N."/>
            <person name="Bisanz J.E."/>
            <person name="Pandelia M.E."/>
            <person name="Turnbaugh P.J."/>
            <person name="Balskus E.P."/>
        </authorList>
    </citation>
    <scope>NUCLEOTIDE SEQUENCE [LARGE SCALE GENOMIC DNA]</scope>
    <source>
        <strain evidence="13 17">16A</strain>
        <strain evidence="12 16">FAA1-1-60AUCSF</strain>
        <strain evidence="11 15">MR1 #12</strain>
        <strain evidence="10 18">W1 BHI 6</strain>
    </source>
</reference>
<dbReference type="Pfam" id="PF02508">
    <property type="entry name" value="Rnf-Nqr"/>
    <property type="match status" value="1"/>
</dbReference>
<evidence type="ECO:0000313" key="12">
    <source>
        <dbReference type="EMBL" id="RDB87157.1"/>
    </source>
</evidence>
<dbReference type="EMBL" id="PPTU01000017">
    <property type="protein sequence ID" value="RDB68852.1"/>
    <property type="molecule type" value="Genomic_DNA"/>
</dbReference>
<keyword evidence="3 8" id="KW-0812">Transmembrane</keyword>
<dbReference type="Proteomes" id="UP000253857">
    <property type="component" value="Unassembled WGS sequence"/>
</dbReference>
<comment type="function">
    <text evidence="8">Part of a membrane-bound complex that couples electron transfer with translocation of ions across the membrane.</text>
</comment>
<accession>A0A369NUP4</accession>
<feature type="transmembrane region" description="Helical" evidence="8">
    <location>
        <begin position="166"/>
        <end position="199"/>
    </location>
</feature>
<dbReference type="NCBIfam" id="TIGR01948">
    <property type="entry name" value="rnfE"/>
    <property type="match status" value="1"/>
</dbReference>
<evidence type="ECO:0000256" key="4">
    <source>
        <dbReference type="ARBA" id="ARBA00022967"/>
    </source>
</evidence>
<keyword evidence="4 8" id="KW-1278">Translocase</keyword>
<dbReference type="OMA" id="RIEVFHT"/>
<dbReference type="Proteomes" id="UP000436429">
    <property type="component" value="Unassembled WGS sequence"/>
</dbReference>
<dbReference type="GO" id="GO:0022900">
    <property type="term" value="P:electron transport chain"/>
    <property type="evidence" value="ECO:0007669"/>
    <property type="project" value="UniProtKB-UniRule"/>
</dbReference>
<dbReference type="GO" id="GO:0005886">
    <property type="term" value="C:plasma membrane"/>
    <property type="evidence" value="ECO:0007669"/>
    <property type="project" value="UniProtKB-SubCell"/>
</dbReference>
<name>A0A369NUP4_EGGLN</name>
<evidence type="ECO:0000313" key="16">
    <source>
        <dbReference type="Proteomes" id="UP000253857"/>
    </source>
</evidence>
<evidence type="ECO:0000256" key="3">
    <source>
        <dbReference type="ARBA" id="ARBA00022692"/>
    </source>
</evidence>
<dbReference type="AlphaFoldDB" id="A0A369NUP4"/>
<comment type="similarity">
    <text evidence="8">Belongs to the NqrDE/RnfAE family.</text>
</comment>
<reference evidence="14 19" key="1">
    <citation type="journal article" date="2005" name="Appl. Environ. Microbiol.">
        <title>Intestinal bacterial communities that produce active estrogen-like compounds enterodiol and enterolactone in humans.</title>
        <authorList>
            <person name="Clavel T."/>
            <person name="Henderson G."/>
            <person name="Alpert C.A."/>
            <person name="Philippe C."/>
            <person name="Rigottier-Gois L."/>
            <person name="Dore J."/>
            <person name="Blaut M."/>
        </authorList>
    </citation>
    <scope>NUCLEOTIDE SEQUENCE [LARGE SCALE GENOMIC DNA]</scope>
    <source>
        <strain evidence="14 19">SECO-MT75m2</strain>
    </source>
</reference>